<feature type="transmembrane region" description="Helical" evidence="1">
    <location>
        <begin position="6"/>
        <end position="29"/>
    </location>
</feature>
<keyword evidence="3" id="KW-1185">Reference proteome</keyword>
<dbReference type="eggNOG" id="ENOG5032GHQ">
    <property type="taxonomic scope" value="Bacteria"/>
</dbReference>
<name>D7E4S7_NOSA0</name>
<accession>D7E4S7</accession>
<keyword evidence="1" id="KW-1133">Transmembrane helix</keyword>
<dbReference type="Proteomes" id="UP000001511">
    <property type="component" value="Chromosome"/>
</dbReference>
<evidence type="ECO:0000313" key="3">
    <source>
        <dbReference type="Proteomes" id="UP000001511"/>
    </source>
</evidence>
<dbReference type="EMBL" id="CP002059">
    <property type="protein sequence ID" value="ADI65393.1"/>
    <property type="molecule type" value="Genomic_DNA"/>
</dbReference>
<keyword evidence="1" id="KW-0812">Transmembrane</keyword>
<proteinExistence type="predicted"/>
<sequence>MTAHDLIVLVTLLSPGLLLSVVIMATFAAGG</sequence>
<evidence type="ECO:0000313" key="2">
    <source>
        <dbReference type="EMBL" id="ADI65393.1"/>
    </source>
</evidence>
<dbReference type="AlphaFoldDB" id="D7E4S7"/>
<keyword evidence="1" id="KW-0472">Membrane</keyword>
<dbReference type="HOGENOM" id="CLU_218103_1_0_3"/>
<evidence type="ECO:0000256" key="1">
    <source>
        <dbReference type="SAM" id="Phobius"/>
    </source>
</evidence>
<reference evidence="2 3" key="1">
    <citation type="journal article" date="2010" name="PLoS ONE">
        <title>Genome erosion in a nitrogen-fixing vertically transmitted endosymbiotic multicellular cyanobacterium.</title>
        <authorList>
            <person name="Ran L."/>
            <person name="Larsson J."/>
            <person name="Vigil-Stenman T."/>
            <person name="Nylander J.A."/>
            <person name="Ininbergs K."/>
            <person name="Zheng W.W."/>
            <person name="Lapidus A."/>
            <person name="Lowry S."/>
            <person name="Haselkorn R."/>
            <person name="Bergman B."/>
        </authorList>
    </citation>
    <scope>NUCLEOTIDE SEQUENCE [LARGE SCALE GENOMIC DNA]</scope>
    <source>
        <strain evidence="2 3">0708</strain>
    </source>
</reference>
<dbReference type="KEGG" id="naz:Aazo_3885"/>
<protein>
    <submittedName>
        <fullName evidence="2">Uncharacterized protein</fullName>
    </submittedName>
</protein>
<organism evidence="2 3">
    <name type="scientific">Nostoc azollae (strain 0708)</name>
    <name type="common">Anabaena azollae (strain 0708)</name>
    <dbReference type="NCBI Taxonomy" id="551115"/>
    <lineage>
        <taxon>Bacteria</taxon>
        <taxon>Bacillati</taxon>
        <taxon>Cyanobacteriota</taxon>
        <taxon>Cyanophyceae</taxon>
        <taxon>Nostocales</taxon>
        <taxon>Nostocaceae</taxon>
        <taxon>Trichormus</taxon>
    </lineage>
</organism>
<gene>
    <name evidence="2" type="ordered locus">Aazo_3885</name>
</gene>